<feature type="active site" description="Nucleophile" evidence="4">
    <location>
        <position position="75"/>
    </location>
</feature>
<sequence>MNPQLIELKQKMAVSVLEKIEEPFIKEQGIELWLKRDDLLHPVISGNKWRKLQYILQHALVLNTQKIISMGGAYSNHLHALAYVGNKLGIKTLGKIRGERPEVLNPSLADMQKWGMDLEFVSRSEYRQLRTYKQHNDLPGIQHGEYWLPEGGALDLALQGVAELVDEIALDYDVLCVPCGTATTMAGLIGAAAENRQVLGFSALKGAGFLIDEVENFLKSRNSHDSDWFIHLQYHFGGFAKTSPDLLSFIQQFECTHSIKLEPVYTGKMLYGVYDLIRQGYFKQGQKIIAIHTGGLQGNRGFISSPG</sequence>
<comment type="caution">
    <text evidence="7">The sequence shown here is derived from an EMBL/GenBank/DDBJ whole genome shotgun (WGS) entry which is preliminary data.</text>
</comment>
<reference evidence="7 8" key="1">
    <citation type="submission" date="2020-05" db="EMBL/GenBank/DDBJ databases">
        <title>Horizontal transmission and recombination maintain forever young bacterial symbiont genomes.</title>
        <authorList>
            <person name="Russell S.L."/>
            <person name="Pepper-Tunick E."/>
            <person name="Svedberg J."/>
            <person name="Byrne A."/>
            <person name="Ruelas Castillo J."/>
            <person name="Vollmers C."/>
            <person name="Beinart R.A."/>
            <person name="Corbett-Detig R."/>
        </authorList>
    </citation>
    <scope>NUCLEOTIDE SEQUENCE [LARGE SCALE GENOMIC DNA]</scope>
    <source>
        <strain evidence="7">4727-3</strain>
    </source>
</reference>
<organism evidence="7 8">
    <name type="scientific">Candidatus Methanofishera endochildressiae</name>
    <dbReference type="NCBI Taxonomy" id="2738884"/>
    <lineage>
        <taxon>Bacteria</taxon>
        <taxon>Pseudomonadati</taxon>
        <taxon>Pseudomonadota</taxon>
        <taxon>Gammaproteobacteria</taxon>
        <taxon>Candidatus Methanofishera</taxon>
    </lineage>
</organism>
<evidence type="ECO:0000256" key="3">
    <source>
        <dbReference type="ARBA" id="ARBA00022898"/>
    </source>
</evidence>
<comment type="similarity">
    <text evidence="2">Belongs to the ACC deaminase/D-cysteine desulfhydrase family.</text>
</comment>
<dbReference type="SUPFAM" id="SSF53686">
    <property type="entry name" value="Tryptophan synthase beta subunit-like PLP-dependent enzymes"/>
    <property type="match status" value="1"/>
</dbReference>
<gene>
    <name evidence="7" type="ORF">H0A75_01775</name>
</gene>
<evidence type="ECO:0000313" key="8">
    <source>
        <dbReference type="Proteomes" id="UP000537890"/>
    </source>
</evidence>
<dbReference type="GO" id="GO:0019148">
    <property type="term" value="F:D-cysteine desulfhydrase activity"/>
    <property type="evidence" value="ECO:0007669"/>
    <property type="project" value="TreeGrafter"/>
</dbReference>
<dbReference type="InterPro" id="IPR001926">
    <property type="entry name" value="TrpB-like_PALP"/>
</dbReference>
<dbReference type="Pfam" id="PF00291">
    <property type="entry name" value="PALP"/>
    <property type="match status" value="1"/>
</dbReference>
<keyword evidence="3 5" id="KW-0663">Pyridoxal phosphate</keyword>
<feature type="domain" description="Tryptophan synthase beta chain-like PALP" evidence="6">
    <location>
        <begin position="26"/>
        <end position="294"/>
    </location>
</feature>
<dbReference type="Gene3D" id="3.40.50.1100">
    <property type="match status" value="2"/>
</dbReference>
<dbReference type="InterPro" id="IPR027278">
    <property type="entry name" value="ACCD_DCysDesulf"/>
</dbReference>
<evidence type="ECO:0000256" key="2">
    <source>
        <dbReference type="ARBA" id="ARBA00008639"/>
    </source>
</evidence>
<name>A0A7Z0MNQ2_9GAMM</name>
<accession>A0A7Z0MNQ2</accession>
<dbReference type="Proteomes" id="UP000537890">
    <property type="component" value="Unassembled WGS sequence"/>
</dbReference>
<dbReference type="InterPro" id="IPR036052">
    <property type="entry name" value="TrpB-like_PALP_sf"/>
</dbReference>
<protein>
    <submittedName>
        <fullName evidence="7">Pyridoxal-phosphate dependent enzyme</fullName>
    </submittedName>
</protein>
<dbReference type="EMBL" id="JACCHS010000018">
    <property type="protein sequence ID" value="NYT46592.1"/>
    <property type="molecule type" value="Genomic_DNA"/>
</dbReference>
<dbReference type="PANTHER" id="PTHR43780:SF2">
    <property type="entry name" value="1-AMINOCYCLOPROPANE-1-CARBOXYLATE DEAMINASE-RELATED"/>
    <property type="match status" value="1"/>
</dbReference>
<evidence type="ECO:0000256" key="5">
    <source>
        <dbReference type="PIRSR" id="PIRSR006278-2"/>
    </source>
</evidence>
<evidence type="ECO:0000259" key="6">
    <source>
        <dbReference type="Pfam" id="PF00291"/>
    </source>
</evidence>
<comment type="cofactor">
    <cofactor evidence="1">
        <name>pyridoxal 5'-phosphate</name>
        <dbReference type="ChEBI" id="CHEBI:597326"/>
    </cofactor>
</comment>
<evidence type="ECO:0000256" key="4">
    <source>
        <dbReference type="PIRSR" id="PIRSR006278-1"/>
    </source>
</evidence>
<feature type="modified residue" description="N6-(pyridoxal phosphate)lysine" evidence="5">
    <location>
        <position position="48"/>
    </location>
</feature>
<dbReference type="PANTHER" id="PTHR43780">
    <property type="entry name" value="1-AMINOCYCLOPROPANE-1-CARBOXYLATE DEAMINASE-RELATED"/>
    <property type="match status" value="1"/>
</dbReference>
<proteinExistence type="inferred from homology"/>
<evidence type="ECO:0000256" key="1">
    <source>
        <dbReference type="ARBA" id="ARBA00001933"/>
    </source>
</evidence>
<dbReference type="PIRSF" id="PIRSF006278">
    <property type="entry name" value="ACCD_DCysDesulf"/>
    <property type="match status" value="1"/>
</dbReference>
<evidence type="ECO:0000313" key="7">
    <source>
        <dbReference type="EMBL" id="NYT46592.1"/>
    </source>
</evidence>
<dbReference type="AlphaFoldDB" id="A0A7Z0MNQ2"/>